<evidence type="ECO:0000313" key="7">
    <source>
        <dbReference type="Proteomes" id="UP001232245"/>
    </source>
</evidence>
<comment type="caution">
    <text evidence="6">The sequence shown here is derived from an EMBL/GenBank/DDBJ whole genome shotgun (WGS) entry which is preliminary data.</text>
</comment>
<dbReference type="CDD" id="cd13128">
    <property type="entry name" value="MATE_Wzx_like"/>
    <property type="match status" value="1"/>
</dbReference>
<feature type="transmembrane region" description="Helical" evidence="5">
    <location>
        <begin position="308"/>
        <end position="331"/>
    </location>
</feature>
<keyword evidence="3 5" id="KW-1133">Transmembrane helix</keyword>
<evidence type="ECO:0000256" key="1">
    <source>
        <dbReference type="ARBA" id="ARBA00004141"/>
    </source>
</evidence>
<feature type="transmembrane region" description="Helical" evidence="5">
    <location>
        <begin position="377"/>
        <end position="395"/>
    </location>
</feature>
<dbReference type="InterPro" id="IPR052556">
    <property type="entry name" value="PolySynth_Transporter"/>
</dbReference>
<dbReference type="Pfam" id="PF01943">
    <property type="entry name" value="Polysacc_synt"/>
    <property type="match status" value="1"/>
</dbReference>
<feature type="transmembrane region" description="Helical" evidence="5">
    <location>
        <begin position="190"/>
        <end position="209"/>
    </location>
</feature>
<evidence type="ECO:0000313" key="6">
    <source>
        <dbReference type="EMBL" id="MDQ0226814.1"/>
    </source>
</evidence>
<feature type="transmembrane region" description="Helical" evidence="5">
    <location>
        <begin position="163"/>
        <end position="184"/>
    </location>
</feature>
<dbReference type="EMBL" id="JAUSTZ010000006">
    <property type="protein sequence ID" value="MDQ0226814.1"/>
    <property type="molecule type" value="Genomic_DNA"/>
</dbReference>
<feature type="transmembrane region" description="Helical" evidence="5">
    <location>
        <begin position="268"/>
        <end position="287"/>
    </location>
</feature>
<evidence type="ECO:0000256" key="3">
    <source>
        <dbReference type="ARBA" id="ARBA00022989"/>
    </source>
</evidence>
<feature type="transmembrane region" description="Helical" evidence="5">
    <location>
        <begin position="64"/>
        <end position="83"/>
    </location>
</feature>
<feature type="transmembrane region" description="Helical" evidence="5">
    <location>
        <begin position="229"/>
        <end position="248"/>
    </location>
</feature>
<evidence type="ECO:0000256" key="4">
    <source>
        <dbReference type="ARBA" id="ARBA00023136"/>
    </source>
</evidence>
<feature type="transmembrane region" description="Helical" evidence="5">
    <location>
        <begin position="343"/>
        <end position="365"/>
    </location>
</feature>
<dbReference type="PANTHER" id="PTHR43424">
    <property type="entry name" value="LOCUS PUTATIVE PROTEIN 1-RELATED"/>
    <property type="match status" value="1"/>
</dbReference>
<organism evidence="6 7">
    <name type="scientific">Metabacillus niabensis</name>
    <dbReference type="NCBI Taxonomy" id="324854"/>
    <lineage>
        <taxon>Bacteria</taxon>
        <taxon>Bacillati</taxon>
        <taxon>Bacillota</taxon>
        <taxon>Bacilli</taxon>
        <taxon>Bacillales</taxon>
        <taxon>Bacillaceae</taxon>
        <taxon>Metabacillus</taxon>
    </lineage>
</organism>
<name>A0ABT9Z3H2_9BACI</name>
<comment type="subcellular location">
    <subcellularLocation>
        <location evidence="1">Membrane</location>
        <topology evidence="1">Multi-pass membrane protein</topology>
    </subcellularLocation>
</comment>
<dbReference type="PANTHER" id="PTHR43424:SF1">
    <property type="entry name" value="LOCUS PUTATIVE PROTEIN 1-RELATED"/>
    <property type="match status" value="1"/>
</dbReference>
<feature type="transmembrane region" description="Helical" evidence="5">
    <location>
        <begin position="128"/>
        <end position="151"/>
    </location>
</feature>
<keyword evidence="7" id="KW-1185">Reference proteome</keyword>
<dbReference type="InterPro" id="IPR002797">
    <property type="entry name" value="Polysacc_synth"/>
</dbReference>
<gene>
    <name evidence="6" type="ORF">J2S02_003159</name>
</gene>
<dbReference type="RefSeq" id="WP_174880593.1">
    <property type="nucleotide sequence ID" value="NZ_CADEPK010000214.1"/>
</dbReference>
<evidence type="ECO:0000256" key="5">
    <source>
        <dbReference type="SAM" id="Phobius"/>
    </source>
</evidence>
<evidence type="ECO:0000256" key="2">
    <source>
        <dbReference type="ARBA" id="ARBA00022692"/>
    </source>
</evidence>
<keyword evidence="4 5" id="KW-0472">Membrane</keyword>
<dbReference type="Proteomes" id="UP001232245">
    <property type="component" value="Unassembled WGS sequence"/>
</dbReference>
<reference evidence="6 7" key="1">
    <citation type="submission" date="2023-07" db="EMBL/GenBank/DDBJ databases">
        <title>Genomic Encyclopedia of Type Strains, Phase IV (KMG-IV): sequencing the most valuable type-strain genomes for metagenomic binning, comparative biology and taxonomic classification.</title>
        <authorList>
            <person name="Goeker M."/>
        </authorList>
    </citation>
    <scope>NUCLEOTIDE SEQUENCE [LARGE SCALE GENOMIC DNA]</scope>
    <source>
        <strain evidence="6 7">DSM 17723</strain>
    </source>
</reference>
<accession>A0ABT9Z3H2</accession>
<sequence>MGIKKASNNLKNSNLSKGNFSKVINNASWLISDKVFTMFIGVFVTAVIARYFGPEQYGQFNYAWAFASLFISISTLGLETLAVKSIVDKKVDEGVVLCTSLVIRVIGGTLLTLIASIIIRIIDPGDSTIHLLVLIISFTMIVKSVEVIEYWIQAHQKAKISSLIRMIVYVLIALFKILLVVLGGSLIHYALIYIVEAAIISGALVIAFFKKREEKTSWKFNFSYAKEILSQSWYLVLSGLMVSLYMRVDQVMLGSMMSTKEEVGIYSAAVRIAEMWFFVPMAIITSFKPVIMKNKNINPEKYLNSLQLLYSIIAWTGIVFGIVILFMSKIIVNILYGEDFIEAASILSISVWGGTFALLGSARSVWLVTEGLQKYSLLYTSAGMILNVILNLILIPKMGAYGAAIATLAAQIFANVFVLYFFSKTKISTYMIIKAFSIPKLIRSIKAVRQGRL</sequence>
<keyword evidence="2 5" id="KW-0812">Transmembrane</keyword>
<protein>
    <submittedName>
        <fullName evidence="6">O-antigen/teichoic acid export membrane protein</fullName>
    </submittedName>
</protein>
<proteinExistence type="predicted"/>
<feature type="transmembrane region" description="Helical" evidence="5">
    <location>
        <begin position="95"/>
        <end position="122"/>
    </location>
</feature>
<feature type="transmembrane region" description="Helical" evidence="5">
    <location>
        <begin position="401"/>
        <end position="422"/>
    </location>
</feature>
<feature type="transmembrane region" description="Helical" evidence="5">
    <location>
        <begin position="35"/>
        <end position="52"/>
    </location>
</feature>